<dbReference type="InterPro" id="IPR037171">
    <property type="entry name" value="NagB/RpiA_transferase-like"/>
</dbReference>
<dbReference type="HOGENOM" id="CLU_066245_3_0_7"/>
<dbReference type="GO" id="GO:0005524">
    <property type="term" value="F:ATP binding"/>
    <property type="evidence" value="ECO:0007669"/>
    <property type="project" value="UniProtKB-KW"/>
</dbReference>
<keyword evidence="2 4" id="KW-0547">Nucleotide-binding</keyword>
<keyword evidence="3 4" id="KW-0067">ATP-binding</keyword>
<name>E7ACZ4_HELFC</name>
<dbReference type="GO" id="GO:0030272">
    <property type="term" value="F:5-formyltetrahydrofolate cyclo-ligase activity"/>
    <property type="evidence" value="ECO:0007669"/>
    <property type="project" value="UniProtKB-EC"/>
</dbReference>
<keyword evidence="4" id="KW-0460">Magnesium</keyword>
<gene>
    <name evidence="5" type="ordered locus">Hfelis_10280</name>
</gene>
<comment type="cofactor">
    <cofactor evidence="4">
        <name>Mg(2+)</name>
        <dbReference type="ChEBI" id="CHEBI:18420"/>
    </cofactor>
</comment>
<proteinExistence type="inferred from homology"/>
<dbReference type="Pfam" id="PF01812">
    <property type="entry name" value="5-FTHF_cyc-lig"/>
    <property type="match status" value="1"/>
</dbReference>
<dbReference type="STRING" id="936155.HFELIS_10280"/>
<evidence type="ECO:0000313" key="5">
    <source>
        <dbReference type="EMBL" id="CBY83112.1"/>
    </source>
</evidence>
<dbReference type="InterPro" id="IPR024185">
    <property type="entry name" value="FTHF_cligase-like_sf"/>
</dbReference>
<dbReference type="Gene3D" id="3.40.50.10420">
    <property type="entry name" value="NagB/RpiA/CoA transferase-like"/>
    <property type="match status" value="1"/>
</dbReference>
<reference evidence="5 6" key="1">
    <citation type="journal article" date="2011" name="Genome Biol. Evol.">
        <title>Comparative whole genome sequence analysis of the carcinogenic bacterial model pathogen Helicobacter felis.</title>
        <authorList>
            <person name="Arnold I.C."/>
            <person name="Zigova Z."/>
            <person name="Holden M."/>
            <person name="Lawley T.D."/>
            <person name="Rad R."/>
            <person name="Dougan G."/>
            <person name="Falkow S."/>
            <person name="Bentley S.D."/>
            <person name="Muller A."/>
        </authorList>
    </citation>
    <scope>NUCLEOTIDE SEQUENCE [LARGE SCALE GENOMIC DNA]</scope>
    <source>
        <strain evidence="6">ATCC 49179 / CCUG 28539 / NCTC 12436 / CS1</strain>
    </source>
</reference>
<dbReference type="GO" id="GO:0046872">
    <property type="term" value="F:metal ion binding"/>
    <property type="evidence" value="ECO:0007669"/>
    <property type="project" value="UniProtKB-KW"/>
</dbReference>
<dbReference type="SUPFAM" id="SSF100950">
    <property type="entry name" value="NagB/RpiA/CoA transferase-like"/>
    <property type="match status" value="1"/>
</dbReference>
<evidence type="ECO:0000313" key="6">
    <source>
        <dbReference type="Proteomes" id="UP000007934"/>
    </source>
</evidence>
<organism evidence="5 6">
    <name type="scientific">Helicobacter felis (strain ATCC 49179 / CCUG 28539 / NCTC 12436 / CS1)</name>
    <dbReference type="NCBI Taxonomy" id="936155"/>
    <lineage>
        <taxon>Bacteria</taxon>
        <taxon>Pseudomonadati</taxon>
        <taxon>Campylobacterota</taxon>
        <taxon>Epsilonproteobacteria</taxon>
        <taxon>Campylobacterales</taxon>
        <taxon>Helicobacteraceae</taxon>
        <taxon>Helicobacter</taxon>
    </lineage>
</organism>
<dbReference type="EMBL" id="FQ670179">
    <property type="protein sequence ID" value="CBY83112.1"/>
    <property type="molecule type" value="Genomic_DNA"/>
</dbReference>
<protein>
    <recommendedName>
        <fullName evidence="4">5-formyltetrahydrofolate cyclo-ligase</fullName>
        <ecNumber evidence="4">6.3.3.2</ecNumber>
    </recommendedName>
</protein>
<keyword evidence="6" id="KW-1185">Reference proteome</keyword>
<dbReference type="NCBIfam" id="TIGR02727">
    <property type="entry name" value="MTHFS_bact"/>
    <property type="match status" value="1"/>
</dbReference>
<evidence type="ECO:0000256" key="1">
    <source>
        <dbReference type="ARBA" id="ARBA00010638"/>
    </source>
</evidence>
<sequence length="206" mass="23935">MLVFAMDKIQFRALCKRILNKNRGWDIRDHKIITHLKGALQGKRSVLLFCPLPHEPNIKPLILWARRHKIKVFVPIIRHNLLEPTPYRLPLSKKLYNIYEPSPSLAVAKLDLALVPVLGIDGSGRRIGFGKGYYDTFFSRRKSTELVFVARKILRTKSLLGVKHDIVSTRCIDARTPNTYKRSIDAKYFHNYLDFLSFDSDFERLS</sequence>
<comment type="catalytic activity">
    <reaction evidence="4">
        <text>(6S)-5-formyl-5,6,7,8-tetrahydrofolate + ATP = (6R)-5,10-methenyltetrahydrofolate + ADP + phosphate</text>
        <dbReference type="Rhea" id="RHEA:10488"/>
        <dbReference type="ChEBI" id="CHEBI:30616"/>
        <dbReference type="ChEBI" id="CHEBI:43474"/>
        <dbReference type="ChEBI" id="CHEBI:57455"/>
        <dbReference type="ChEBI" id="CHEBI:57457"/>
        <dbReference type="ChEBI" id="CHEBI:456216"/>
        <dbReference type="EC" id="6.3.3.2"/>
    </reaction>
</comment>
<evidence type="ECO:0000256" key="2">
    <source>
        <dbReference type="ARBA" id="ARBA00022741"/>
    </source>
</evidence>
<dbReference type="InterPro" id="IPR002698">
    <property type="entry name" value="FTHF_cligase"/>
</dbReference>
<dbReference type="EC" id="6.3.3.2" evidence="4"/>
<comment type="similarity">
    <text evidence="1 4">Belongs to the 5-formyltetrahydrofolate cyclo-ligase family.</text>
</comment>
<keyword evidence="4" id="KW-0479">Metal-binding</keyword>
<dbReference type="GO" id="GO:0009396">
    <property type="term" value="P:folic acid-containing compound biosynthetic process"/>
    <property type="evidence" value="ECO:0007669"/>
    <property type="project" value="TreeGrafter"/>
</dbReference>
<evidence type="ECO:0000256" key="3">
    <source>
        <dbReference type="ARBA" id="ARBA00022840"/>
    </source>
</evidence>
<evidence type="ECO:0000256" key="4">
    <source>
        <dbReference type="RuleBase" id="RU361279"/>
    </source>
</evidence>
<dbReference type="eggNOG" id="COG0212">
    <property type="taxonomic scope" value="Bacteria"/>
</dbReference>
<dbReference type="PANTHER" id="PTHR23407">
    <property type="entry name" value="ATPASE INHIBITOR/5-FORMYLTETRAHYDROFOLATE CYCLO-LIGASE"/>
    <property type="match status" value="1"/>
</dbReference>
<accession>E7ACZ4</accession>
<dbReference type="Proteomes" id="UP000007934">
    <property type="component" value="Chromosome"/>
</dbReference>
<dbReference type="AlphaFoldDB" id="E7ACZ4"/>
<dbReference type="KEGG" id="hfe:HFELIS_10280"/>
<dbReference type="GO" id="GO:0035999">
    <property type="term" value="P:tetrahydrofolate interconversion"/>
    <property type="evidence" value="ECO:0007669"/>
    <property type="project" value="TreeGrafter"/>
</dbReference>
<dbReference type="PANTHER" id="PTHR23407:SF1">
    <property type="entry name" value="5-FORMYLTETRAHYDROFOLATE CYCLO-LIGASE"/>
    <property type="match status" value="1"/>
</dbReference>